<feature type="region of interest" description="Disordered" evidence="1">
    <location>
        <begin position="1"/>
        <end position="45"/>
    </location>
</feature>
<keyword evidence="3" id="KW-1185">Reference proteome</keyword>
<dbReference type="EMBL" id="CP039704">
    <property type="protein sequence ID" value="QCI78907.1"/>
    <property type="molecule type" value="Genomic_DNA"/>
</dbReference>
<protein>
    <submittedName>
        <fullName evidence="2">Uncharacterized protein</fullName>
    </submittedName>
</protein>
<evidence type="ECO:0000313" key="3">
    <source>
        <dbReference type="Proteomes" id="UP000298714"/>
    </source>
</evidence>
<reference evidence="3" key="1">
    <citation type="submission" date="2019-04" db="EMBL/GenBank/DDBJ databases">
        <title>Complete genome sequence of Sphingomonas sp. W1-2-3.</title>
        <authorList>
            <person name="Im W.T."/>
        </authorList>
    </citation>
    <scope>NUCLEOTIDE SEQUENCE [LARGE SCALE GENOMIC DNA]</scope>
    <source>
        <strain evidence="3">W1-2-3</strain>
    </source>
</reference>
<evidence type="ECO:0000313" key="2">
    <source>
        <dbReference type="EMBL" id="QCI78907.1"/>
    </source>
</evidence>
<organism evidence="2 3">
    <name type="scientific">Hankyongella ginsenosidimutans</name>
    <dbReference type="NCBI Taxonomy" id="1763828"/>
    <lineage>
        <taxon>Bacteria</taxon>
        <taxon>Pseudomonadati</taxon>
        <taxon>Pseudomonadota</taxon>
        <taxon>Alphaproteobacteria</taxon>
        <taxon>Sphingomonadales</taxon>
        <taxon>Sphingomonadaceae</taxon>
        <taxon>Hankyongella</taxon>
    </lineage>
</organism>
<accession>A0A4D7C8G1</accession>
<evidence type="ECO:0000256" key="1">
    <source>
        <dbReference type="SAM" id="MobiDB-lite"/>
    </source>
</evidence>
<dbReference type="Proteomes" id="UP000298714">
    <property type="component" value="Chromosome"/>
</dbReference>
<proteinExistence type="predicted"/>
<dbReference type="AlphaFoldDB" id="A0A4D7C8G1"/>
<dbReference type="RefSeq" id="WP_222873684.1">
    <property type="nucleotide sequence ID" value="NZ_CP039704.1"/>
</dbReference>
<gene>
    <name evidence="2" type="ORF">E6W36_02710</name>
</gene>
<sequence length="132" mass="13898">MSETGSIAKPPPAAAYGRDATAPDAPEARPATPPAEPEQPHADPAIRLASRLANLVIGQAILGEVLRQQEEGRPLLRTPSGDFAVDPVRALPARGSVEILLTRVTPSVDGSDLTGLLVARDGQPWTRRRPCA</sequence>
<dbReference type="KEGG" id="hgn:E6W36_02710"/>
<feature type="compositionally biased region" description="Low complexity" evidence="1">
    <location>
        <begin position="18"/>
        <end position="30"/>
    </location>
</feature>
<name>A0A4D7C8G1_9SPHN</name>